<dbReference type="PANTHER" id="PTHR43157:SF31">
    <property type="entry name" value="PHOSPHATIDYLINOSITOL-GLYCAN BIOSYNTHESIS CLASS F PROTEIN"/>
    <property type="match status" value="1"/>
</dbReference>
<dbReference type="InterPro" id="IPR002347">
    <property type="entry name" value="SDR_fam"/>
</dbReference>
<comment type="caution">
    <text evidence="2">The sequence shown here is derived from an EMBL/GenBank/DDBJ whole genome shotgun (WGS) entry which is preliminary data.</text>
</comment>
<keyword evidence="3" id="KW-1185">Reference proteome</keyword>
<dbReference type="EMBL" id="JADGJQ010000051">
    <property type="protein sequence ID" value="KAJ3175482.1"/>
    <property type="molecule type" value="Genomic_DNA"/>
</dbReference>
<dbReference type="Gene3D" id="3.40.50.720">
    <property type="entry name" value="NAD(P)-binding Rossmann-like Domain"/>
    <property type="match status" value="1"/>
</dbReference>
<dbReference type="SUPFAM" id="SSF51735">
    <property type="entry name" value="NAD(P)-binding Rossmann-fold domains"/>
    <property type="match status" value="1"/>
</dbReference>
<gene>
    <name evidence="2" type="ORF">HDU87_006145</name>
</gene>
<accession>A0AAD5XP80</accession>
<protein>
    <submittedName>
        <fullName evidence="2">Uncharacterized protein</fullName>
    </submittedName>
</protein>
<evidence type="ECO:0000313" key="2">
    <source>
        <dbReference type="EMBL" id="KAJ3175482.1"/>
    </source>
</evidence>
<name>A0AAD5XP80_9FUNG</name>
<evidence type="ECO:0000313" key="3">
    <source>
        <dbReference type="Proteomes" id="UP001212152"/>
    </source>
</evidence>
<dbReference type="Proteomes" id="UP001212152">
    <property type="component" value="Unassembled WGS sequence"/>
</dbReference>
<keyword evidence="1" id="KW-0560">Oxidoreductase</keyword>
<dbReference type="PANTHER" id="PTHR43157">
    <property type="entry name" value="PHOSPHATIDYLINOSITOL-GLYCAN BIOSYNTHESIS CLASS F PROTEIN-RELATED"/>
    <property type="match status" value="1"/>
</dbReference>
<dbReference type="PRINTS" id="PR00081">
    <property type="entry name" value="GDHRDH"/>
</dbReference>
<dbReference type="InterPro" id="IPR036291">
    <property type="entry name" value="NAD(P)-bd_dom_sf"/>
</dbReference>
<organism evidence="2 3">
    <name type="scientific">Geranomyces variabilis</name>
    <dbReference type="NCBI Taxonomy" id="109894"/>
    <lineage>
        <taxon>Eukaryota</taxon>
        <taxon>Fungi</taxon>
        <taxon>Fungi incertae sedis</taxon>
        <taxon>Chytridiomycota</taxon>
        <taxon>Chytridiomycota incertae sedis</taxon>
        <taxon>Chytridiomycetes</taxon>
        <taxon>Spizellomycetales</taxon>
        <taxon>Powellomycetaceae</taxon>
        <taxon>Geranomyces</taxon>
    </lineage>
</organism>
<dbReference type="AlphaFoldDB" id="A0AAD5XP80"/>
<sequence>MASSRSAVPEHYVVPDFTQTKFDFHPTPALLTGRIVVVTGSNVGLGLWTAIHLGKLDPKLLILAVRTVSKGETAKTEVAAKSGLAADRIQVWELDLTSFDSVKAFAARVNSSLPRLDILCENAGIASFDWQTTGDGWEAQFQVNALSTGLLGVSLLPLLAKTAKLPQENGMKEFKPHLAIVGSGIHSAFTWEKNANAKSLLTDFNDRDSPNAKERYAFTKLVDNYLARKISHLPDAQNVVVTAINPGLCVSELVRNAPDEMKHNLRSKAMPTEEGAKNIAWGSVAELSEKGAYINKMAVDEPSPFSLSPEGLELEEKLWKEMVELWIKTEPSVKQVLAK</sequence>
<evidence type="ECO:0000256" key="1">
    <source>
        <dbReference type="ARBA" id="ARBA00023002"/>
    </source>
</evidence>
<dbReference type="Pfam" id="PF00106">
    <property type="entry name" value="adh_short"/>
    <property type="match status" value="1"/>
</dbReference>
<proteinExistence type="predicted"/>
<reference evidence="2" key="1">
    <citation type="submission" date="2020-05" db="EMBL/GenBank/DDBJ databases">
        <title>Phylogenomic resolution of chytrid fungi.</title>
        <authorList>
            <person name="Stajich J.E."/>
            <person name="Amses K."/>
            <person name="Simmons R."/>
            <person name="Seto K."/>
            <person name="Myers J."/>
            <person name="Bonds A."/>
            <person name="Quandt C.A."/>
            <person name="Barry K."/>
            <person name="Liu P."/>
            <person name="Grigoriev I."/>
            <person name="Longcore J.E."/>
            <person name="James T.Y."/>
        </authorList>
    </citation>
    <scope>NUCLEOTIDE SEQUENCE</scope>
    <source>
        <strain evidence="2">JEL0379</strain>
    </source>
</reference>
<dbReference type="GO" id="GO:0016491">
    <property type="term" value="F:oxidoreductase activity"/>
    <property type="evidence" value="ECO:0007669"/>
    <property type="project" value="UniProtKB-KW"/>
</dbReference>